<dbReference type="GO" id="GO:0016301">
    <property type="term" value="F:kinase activity"/>
    <property type="evidence" value="ECO:0007669"/>
    <property type="project" value="UniProtKB-KW"/>
</dbReference>
<dbReference type="InterPro" id="IPR029057">
    <property type="entry name" value="PRTase-like"/>
</dbReference>
<dbReference type="CDD" id="cd06223">
    <property type="entry name" value="PRTases_typeI"/>
    <property type="match status" value="1"/>
</dbReference>
<evidence type="ECO:0000259" key="3">
    <source>
        <dbReference type="Pfam" id="PF14569"/>
    </source>
</evidence>
<dbReference type="GO" id="GO:0004749">
    <property type="term" value="F:ribose phosphate diphosphokinase activity"/>
    <property type="evidence" value="ECO:0000318"/>
    <property type="project" value="GO_Central"/>
</dbReference>
<dbReference type="Pfam" id="PF00156">
    <property type="entry name" value="Pribosyltran"/>
    <property type="match status" value="1"/>
</dbReference>
<dbReference type="GO" id="GO:0005737">
    <property type="term" value="C:cytoplasm"/>
    <property type="evidence" value="ECO:0000318"/>
    <property type="project" value="GO_Central"/>
</dbReference>
<protein>
    <submittedName>
        <fullName evidence="4">Putative ribose-phosphate diphosphokinase</fullName>
    </submittedName>
</protein>
<keyword evidence="4" id="KW-0808">Transferase</keyword>
<proteinExistence type="inferred from homology"/>
<keyword evidence="4" id="KW-0418">Kinase</keyword>
<dbReference type="SUPFAM" id="SSF57850">
    <property type="entry name" value="RING/U-box"/>
    <property type="match status" value="1"/>
</dbReference>
<dbReference type="InterPro" id="IPR013083">
    <property type="entry name" value="Znf_RING/FYVE/PHD"/>
</dbReference>
<dbReference type="SUPFAM" id="SSF53271">
    <property type="entry name" value="PRTase-like"/>
    <property type="match status" value="1"/>
</dbReference>
<reference evidence="5" key="1">
    <citation type="journal article" date="2017" name="Nature">
        <title>The sunflower genome provides insights into oil metabolism, flowering and Asterid evolution.</title>
        <authorList>
            <person name="Badouin H."/>
            <person name="Gouzy J."/>
            <person name="Grassa C.J."/>
            <person name="Murat F."/>
            <person name="Staton S.E."/>
            <person name="Cottret L."/>
            <person name="Lelandais-Briere C."/>
            <person name="Owens G.L."/>
            <person name="Carrere S."/>
            <person name="Mayjonade B."/>
            <person name="Legrand L."/>
            <person name="Gill N."/>
            <person name="Kane N.C."/>
            <person name="Bowers J.E."/>
            <person name="Hubner S."/>
            <person name="Bellec A."/>
            <person name="Berard A."/>
            <person name="Berges H."/>
            <person name="Blanchet N."/>
            <person name="Boniface M.C."/>
            <person name="Brunel D."/>
            <person name="Catrice O."/>
            <person name="Chaidir N."/>
            <person name="Claudel C."/>
            <person name="Donnadieu C."/>
            <person name="Faraut T."/>
            <person name="Fievet G."/>
            <person name="Helmstetter N."/>
            <person name="King M."/>
            <person name="Knapp S.J."/>
            <person name="Lai Z."/>
            <person name="Le Paslier M.C."/>
            <person name="Lippi Y."/>
            <person name="Lorenzon L."/>
            <person name="Mandel J.R."/>
            <person name="Marage G."/>
            <person name="Marchand G."/>
            <person name="Marquand E."/>
            <person name="Bret-Mestries E."/>
            <person name="Morien E."/>
            <person name="Nambeesan S."/>
            <person name="Nguyen T."/>
            <person name="Pegot-Espagnet P."/>
            <person name="Pouilly N."/>
            <person name="Raftis F."/>
            <person name="Sallet E."/>
            <person name="Schiex T."/>
            <person name="Thomas J."/>
            <person name="Vandecasteele C."/>
            <person name="Vares D."/>
            <person name="Vear F."/>
            <person name="Vautrin S."/>
            <person name="Crespi M."/>
            <person name="Mangin B."/>
            <person name="Burke J.M."/>
            <person name="Salse J."/>
            <person name="Munos S."/>
            <person name="Vincourt P."/>
            <person name="Rieseberg L.H."/>
            <person name="Langlade N.B."/>
        </authorList>
    </citation>
    <scope>NUCLEOTIDE SEQUENCE [LARGE SCALE GENOMIC DNA]</scope>
    <source>
        <strain evidence="5">cv. SF193</strain>
    </source>
</reference>
<dbReference type="PANTHER" id="PTHR10210">
    <property type="entry name" value="RIBOSE-PHOSPHATE DIPHOSPHOKINASE FAMILY MEMBER"/>
    <property type="match status" value="1"/>
</dbReference>
<name>A0A251TRZ9_HELAN</name>
<evidence type="ECO:0000313" key="5">
    <source>
        <dbReference type="Proteomes" id="UP000215914"/>
    </source>
</evidence>
<dbReference type="GO" id="GO:0002189">
    <property type="term" value="C:ribose phosphate diphosphokinase complex"/>
    <property type="evidence" value="ECO:0000318"/>
    <property type="project" value="GO_Central"/>
</dbReference>
<dbReference type="GO" id="GO:0000287">
    <property type="term" value="F:magnesium ion binding"/>
    <property type="evidence" value="ECO:0007669"/>
    <property type="project" value="InterPro"/>
</dbReference>
<dbReference type="Pfam" id="PF14569">
    <property type="entry name" value="zf-UDP"/>
    <property type="match status" value="1"/>
</dbReference>
<evidence type="ECO:0000259" key="2">
    <source>
        <dbReference type="Pfam" id="PF00156"/>
    </source>
</evidence>
<dbReference type="PANTHER" id="PTHR10210:SF120">
    <property type="entry name" value="RIBOSE-PHOSPHATE PYROPHOSPHOKINASE 5, CHLOROPLASTIC"/>
    <property type="match status" value="1"/>
</dbReference>
<dbReference type="Gene3D" id="3.30.40.10">
    <property type="entry name" value="Zinc/RING finger domain, C3HC4 (zinc finger)"/>
    <property type="match status" value="1"/>
</dbReference>
<evidence type="ECO:0000256" key="1">
    <source>
        <dbReference type="ARBA" id="ARBA00006478"/>
    </source>
</evidence>
<dbReference type="InterPro" id="IPR000836">
    <property type="entry name" value="PRTase_dom"/>
</dbReference>
<feature type="domain" description="Phosphoribosyltransferase" evidence="2">
    <location>
        <begin position="15"/>
        <end position="78"/>
    </location>
</feature>
<dbReference type="InterPro" id="IPR005946">
    <property type="entry name" value="Rib-P_diPkinase"/>
</dbReference>
<dbReference type="InParanoid" id="A0A251TRZ9"/>
<dbReference type="STRING" id="4232.A0A251TRZ9"/>
<accession>A0A251TRZ9</accession>
<dbReference type="Proteomes" id="UP000215914">
    <property type="component" value="Chromosome 9"/>
</dbReference>
<dbReference type="Gene3D" id="3.40.50.2020">
    <property type="match status" value="2"/>
</dbReference>
<comment type="similarity">
    <text evidence="1">Belongs to the ribose-phosphate pyrophosphokinase family.</text>
</comment>
<gene>
    <name evidence="4" type="ORF">HannXRQ_Chr09g0243351</name>
</gene>
<evidence type="ECO:0000313" key="4">
    <source>
        <dbReference type="EMBL" id="OTG13898.1"/>
    </source>
</evidence>
<dbReference type="GO" id="GO:0006164">
    <property type="term" value="P:purine nucleotide biosynthetic process"/>
    <property type="evidence" value="ECO:0000318"/>
    <property type="project" value="GO_Central"/>
</dbReference>
<feature type="domain" description="Cellulose synthase RING-type zinc finger" evidence="3">
    <location>
        <begin position="152"/>
        <end position="176"/>
    </location>
</feature>
<dbReference type="EMBL" id="CM007898">
    <property type="protein sequence ID" value="OTG13898.1"/>
    <property type="molecule type" value="Genomic_DNA"/>
</dbReference>
<dbReference type="GO" id="GO:0006015">
    <property type="term" value="P:5-phosphoribose 1-diphosphate biosynthetic process"/>
    <property type="evidence" value="ECO:0000318"/>
    <property type="project" value="GO_Central"/>
</dbReference>
<keyword evidence="5" id="KW-1185">Reference proteome</keyword>
<dbReference type="AlphaFoldDB" id="A0A251TRZ9"/>
<organism evidence="4 5">
    <name type="scientific">Helianthus annuus</name>
    <name type="common">Common sunflower</name>
    <dbReference type="NCBI Taxonomy" id="4232"/>
    <lineage>
        <taxon>Eukaryota</taxon>
        <taxon>Viridiplantae</taxon>
        <taxon>Streptophyta</taxon>
        <taxon>Embryophyta</taxon>
        <taxon>Tracheophyta</taxon>
        <taxon>Spermatophyta</taxon>
        <taxon>Magnoliopsida</taxon>
        <taxon>eudicotyledons</taxon>
        <taxon>Gunneridae</taxon>
        <taxon>Pentapetalae</taxon>
        <taxon>asterids</taxon>
        <taxon>campanulids</taxon>
        <taxon>Asterales</taxon>
        <taxon>Asteraceae</taxon>
        <taxon>Asteroideae</taxon>
        <taxon>Heliantheae alliance</taxon>
        <taxon>Heliantheae</taxon>
        <taxon>Helianthus</taxon>
    </lineage>
</organism>
<sequence>MWRLSRWQWTVQNRARAFAKKLSDAPLTIVDKRRHGHNVAEVTNLNRDVKGKVAVMVDDMIDTAGTIAKGADLLHHEGEGAWKFMHTARMFPLAIDRLSSGLFQEVITTNTILVSEKNYLPPLIVLLVANLLGESIWHVHDDYPVNLVMNMNEEGNQACPQCKTRYKQIKGNPRVNDPHHSFSELPSRQNFGPVASNITGFATALVVSANDLSHKIPLLTYGQELNSTAIYVLSPVDIIPEHCLEYLVYWMMS</sequence>
<dbReference type="InterPro" id="IPR027934">
    <property type="entry name" value="CES_Znf_RING"/>
</dbReference>